<protein>
    <recommendedName>
        <fullName evidence="3">CNA-B domain-containing protein</fullName>
    </recommendedName>
</protein>
<dbReference type="Gene3D" id="2.60.40.10">
    <property type="entry name" value="Immunoglobulins"/>
    <property type="match status" value="1"/>
</dbReference>
<dbReference type="InterPro" id="IPR008454">
    <property type="entry name" value="Collagen-bd_Cna-like_B-typ_dom"/>
</dbReference>
<feature type="transmembrane region" description="Helical" evidence="1">
    <location>
        <begin position="270"/>
        <end position="290"/>
    </location>
</feature>
<evidence type="ECO:0000313" key="4">
    <source>
        <dbReference type="EMBL" id="KRN51185.1"/>
    </source>
</evidence>
<accession>A0A0R2HDS9</accession>
<organism evidence="4 5">
    <name type="scientific">Kandleria vitulina DSM 20405</name>
    <dbReference type="NCBI Taxonomy" id="1410657"/>
    <lineage>
        <taxon>Bacteria</taxon>
        <taxon>Bacillati</taxon>
        <taxon>Bacillota</taxon>
        <taxon>Erysipelotrichia</taxon>
        <taxon>Erysipelotrichales</taxon>
        <taxon>Coprobacillaceae</taxon>
        <taxon>Kandleria</taxon>
    </lineage>
</organism>
<feature type="signal peptide" evidence="2">
    <location>
        <begin position="1"/>
        <end position="23"/>
    </location>
</feature>
<reference evidence="4 5" key="1">
    <citation type="journal article" date="2015" name="Genome Announc.">
        <title>Expanding the biotechnology potential of lactobacilli through comparative genomics of 213 strains and associated genera.</title>
        <authorList>
            <person name="Sun Z."/>
            <person name="Harris H.M."/>
            <person name="McCann A."/>
            <person name="Guo C."/>
            <person name="Argimon S."/>
            <person name="Zhang W."/>
            <person name="Yang X."/>
            <person name="Jeffery I.B."/>
            <person name="Cooney J.C."/>
            <person name="Kagawa T.F."/>
            <person name="Liu W."/>
            <person name="Song Y."/>
            <person name="Salvetti E."/>
            <person name="Wrobel A."/>
            <person name="Rasinkangas P."/>
            <person name="Parkhill J."/>
            <person name="Rea M.C."/>
            <person name="O'Sullivan O."/>
            <person name="Ritari J."/>
            <person name="Douillard F.P."/>
            <person name="Paul Ross R."/>
            <person name="Yang R."/>
            <person name="Briner A.E."/>
            <person name="Felis G.E."/>
            <person name="de Vos W.M."/>
            <person name="Barrangou R."/>
            <person name="Klaenhammer T.R."/>
            <person name="Caufield P.W."/>
            <person name="Cui Y."/>
            <person name="Zhang H."/>
            <person name="O'Toole P.W."/>
        </authorList>
    </citation>
    <scope>NUCLEOTIDE SEQUENCE [LARGE SCALE GENOMIC DNA]</scope>
    <source>
        <strain evidence="4 5">DSM 20405</strain>
    </source>
</reference>
<keyword evidence="1" id="KW-0812">Transmembrane</keyword>
<gene>
    <name evidence="4" type="ORF">IV49_GL000646</name>
</gene>
<name>A0A0R2HDS9_9FIRM</name>
<keyword evidence="1" id="KW-1133">Transmembrane helix</keyword>
<keyword evidence="5" id="KW-1185">Reference proteome</keyword>
<sequence length="296" mass="33976">MKKWIKMITAALVVLFSIVPAMADENVGEVVIKYPLNNVEFKLFYLGEWKNRKIDYQGEFANSHVTDDLTQAAEALAVYANKNQLTPTKVEKTNNGEVMFTNVKKGIYLVLADDGMNGKERYHAMPTLLSMPNYVDSTESWFTEINAKYNQDEVPDETELEVIKVWDDNNSKNRPNSIEVELLRNNEVYDTKTLSKSNNWKYKWTNLDGSYEWSVYEKSVFNDYTVAIEQENNQTIITNKSNYKTPNYKSSSSSSTFRSRTSRIPQTGQLWWPVVALGGFGVLFIVIGIIRGKYSQ</sequence>
<dbReference type="Gene3D" id="2.60.40.1140">
    <property type="entry name" value="Collagen-binding surface protein Cna, B-type domain"/>
    <property type="match status" value="1"/>
</dbReference>
<evidence type="ECO:0000256" key="1">
    <source>
        <dbReference type="SAM" id="Phobius"/>
    </source>
</evidence>
<keyword evidence="1" id="KW-0472">Membrane</keyword>
<dbReference type="PATRIC" id="fig|1410657.5.peg.672"/>
<dbReference type="SUPFAM" id="SSF49478">
    <property type="entry name" value="Cna protein B-type domain"/>
    <property type="match status" value="1"/>
</dbReference>
<evidence type="ECO:0000313" key="5">
    <source>
        <dbReference type="Proteomes" id="UP000051841"/>
    </source>
</evidence>
<dbReference type="InterPro" id="IPR013783">
    <property type="entry name" value="Ig-like_fold"/>
</dbReference>
<dbReference type="Proteomes" id="UP000051841">
    <property type="component" value="Unassembled WGS sequence"/>
</dbReference>
<dbReference type="CDD" id="cd00222">
    <property type="entry name" value="CollagenBindB"/>
    <property type="match status" value="1"/>
</dbReference>
<evidence type="ECO:0000256" key="2">
    <source>
        <dbReference type="SAM" id="SignalP"/>
    </source>
</evidence>
<dbReference type="AlphaFoldDB" id="A0A0R2HDS9"/>
<dbReference type="RefSeq" id="WP_031588807.1">
    <property type="nucleotide sequence ID" value="NZ_JNKN01000005.1"/>
</dbReference>
<comment type="caution">
    <text evidence="4">The sequence shown here is derived from an EMBL/GenBank/DDBJ whole genome shotgun (WGS) entry which is preliminary data.</text>
</comment>
<keyword evidence="2" id="KW-0732">Signal</keyword>
<evidence type="ECO:0000259" key="3">
    <source>
        <dbReference type="Pfam" id="PF05738"/>
    </source>
</evidence>
<proteinExistence type="predicted"/>
<dbReference type="EMBL" id="JQBL01000002">
    <property type="protein sequence ID" value="KRN51185.1"/>
    <property type="molecule type" value="Genomic_DNA"/>
</dbReference>
<dbReference type="Pfam" id="PF05738">
    <property type="entry name" value="Cna_B"/>
    <property type="match status" value="1"/>
</dbReference>
<feature type="chain" id="PRO_5006417704" description="CNA-B domain-containing protein" evidence="2">
    <location>
        <begin position="24"/>
        <end position="296"/>
    </location>
</feature>
<feature type="domain" description="CNA-B" evidence="3">
    <location>
        <begin position="161"/>
        <end position="240"/>
    </location>
</feature>